<gene>
    <name evidence="1" type="ORF">GCK32_000504</name>
</gene>
<dbReference type="Proteomes" id="UP001331761">
    <property type="component" value="Unassembled WGS sequence"/>
</dbReference>
<accession>A0AAN8INS5</accession>
<reference evidence="1 2" key="1">
    <citation type="submission" date="2019-10" db="EMBL/GenBank/DDBJ databases">
        <title>Assembly and Annotation for the nematode Trichostrongylus colubriformis.</title>
        <authorList>
            <person name="Martin J."/>
        </authorList>
    </citation>
    <scope>NUCLEOTIDE SEQUENCE [LARGE SCALE GENOMIC DNA]</scope>
    <source>
        <strain evidence="1">G859</strain>
        <tissue evidence="1">Whole worm</tissue>
    </source>
</reference>
<name>A0AAN8INS5_TRICO</name>
<comment type="caution">
    <text evidence="1">The sequence shown here is derived from an EMBL/GenBank/DDBJ whole genome shotgun (WGS) entry which is preliminary data.</text>
</comment>
<evidence type="ECO:0000313" key="2">
    <source>
        <dbReference type="Proteomes" id="UP001331761"/>
    </source>
</evidence>
<evidence type="ECO:0000313" key="1">
    <source>
        <dbReference type="EMBL" id="KAK5976142.1"/>
    </source>
</evidence>
<dbReference type="AlphaFoldDB" id="A0AAN8INS5"/>
<dbReference type="EMBL" id="WIXE01012155">
    <property type="protein sequence ID" value="KAK5976142.1"/>
    <property type="molecule type" value="Genomic_DNA"/>
</dbReference>
<protein>
    <submittedName>
        <fullName evidence="1">Uncharacterized protein</fullName>
    </submittedName>
</protein>
<sequence>MADLKALLEGVGRELQDDFERHTILKLDSVVLSLNSSVGEIFLNALHTDEKIQQGVVKLEEDKLKAFEAIKEYMDALYGVRLCIHVKNKRLC</sequence>
<proteinExistence type="predicted"/>
<keyword evidence="2" id="KW-1185">Reference proteome</keyword>
<organism evidence="1 2">
    <name type="scientific">Trichostrongylus colubriformis</name>
    <name type="common">Black scour worm</name>
    <dbReference type="NCBI Taxonomy" id="6319"/>
    <lineage>
        <taxon>Eukaryota</taxon>
        <taxon>Metazoa</taxon>
        <taxon>Ecdysozoa</taxon>
        <taxon>Nematoda</taxon>
        <taxon>Chromadorea</taxon>
        <taxon>Rhabditida</taxon>
        <taxon>Rhabditina</taxon>
        <taxon>Rhabditomorpha</taxon>
        <taxon>Strongyloidea</taxon>
        <taxon>Trichostrongylidae</taxon>
        <taxon>Trichostrongylus</taxon>
    </lineage>
</organism>